<evidence type="ECO:0000256" key="1">
    <source>
        <dbReference type="SAM" id="MobiDB-lite"/>
    </source>
</evidence>
<feature type="compositionally biased region" description="Polar residues" evidence="1">
    <location>
        <begin position="107"/>
        <end position="118"/>
    </location>
</feature>
<proteinExistence type="predicted"/>
<sequence length="274" mass="29580">MKKKKLGAIAIALAIAGALATCTGCNLKLSDYVDEETASEIASFGKSLIVEKGSEVVTEMVSDVASSSSSLISQIIEESKTIAEQEASGENPGGNASGENPGGNTSGGNASENESSDAQADENRNNTGNTAGNQASGILTSTADIGLTDSDGKGKNYVFTYGDSIYTAIYWDDHWKIMDSYLIGNSNDMIIICQALIDLHPIHGVDHESYRTADDMAYEWLQHNIAYEFLPEDNVWRQKSKDVDFNPDDQGKSFIEIYEQRTGKEFKWSDVTGG</sequence>
<feature type="region of interest" description="Disordered" evidence="1">
    <location>
        <begin position="82"/>
        <end position="135"/>
    </location>
</feature>
<gene>
    <name evidence="3" type="ordered locus">bpr_I0840</name>
</gene>
<dbReference type="RefSeq" id="WP_013280238.1">
    <property type="nucleotide sequence ID" value="NC_014387.1"/>
</dbReference>
<feature type="chain" id="PRO_5039089567" evidence="2">
    <location>
        <begin position="21"/>
        <end position="274"/>
    </location>
</feature>
<dbReference type="Proteomes" id="UP000001299">
    <property type="component" value="Chromosome 1"/>
</dbReference>
<organism evidence="3 4">
    <name type="scientific">Butyrivibrio proteoclasticus (strain ATCC 51982 / DSM 14932 / B316)</name>
    <name type="common">Clostridium proteoclasticum</name>
    <dbReference type="NCBI Taxonomy" id="515622"/>
    <lineage>
        <taxon>Bacteria</taxon>
        <taxon>Bacillati</taxon>
        <taxon>Bacillota</taxon>
        <taxon>Clostridia</taxon>
        <taxon>Lachnospirales</taxon>
        <taxon>Lachnospiraceae</taxon>
        <taxon>Butyrivibrio</taxon>
    </lineage>
</organism>
<evidence type="ECO:0000313" key="4">
    <source>
        <dbReference type="Proteomes" id="UP000001299"/>
    </source>
</evidence>
<evidence type="ECO:0000256" key="2">
    <source>
        <dbReference type="SAM" id="SignalP"/>
    </source>
</evidence>
<dbReference type="STRING" id="515622.bpr_I0840"/>
<feature type="signal peptide" evidence="2">
    <location>
        <begin position="1"/>
        <end position="20"/>
    </location>
</feature>
<dbReference type="HOGENOM" id="CLU_1014440_0_0_9"/>
<dbReference type="EMBL" id="CP001810">
    <property type="protein sequence ID" value="ADL33582.1"/>
    <property type="molecule type" value="Genomic_DNA"/>
</dbReference>
<evidence type="ECO:0000313" key="3">
    <source>
        <dbReference type="EMBL" id="ADL33582.1"/>
    </source>
</evidence>
<accession>E0S1A7</accession>
<feature type="compositionally biased region" description="Gly residues" evidence="1">
    <location>
        <begin position="91"/>
        <end position="106"/>
    </location>
</feature>
<dbReference type="AlphaFoldDB" id="E0S1A7"/>
<feature type="compositionally biased region" description="Polar residues" evidence="1">
    <location>
        <begin position="125"/>
        <end position="135"/>
    </location>
</feature>
<reference evidence="3 4" key="1">
    <citation type="journal article" date="2010" name="PLoS ONE">
        <title>The glycobiome of the rumen bacterium Butyrivibrio proteoclasticus B316(T) highlights adaptation to a polysaccharide-rich environment.</title>
        <authorList>
            <person name="Kelly W.J."/>
            <person name="Leahy S.C."/>
            <person name="Altermann E."/>
            <person name="Yeoman C.J."/>
            <person name="Dunne J.C."/>
            <person name="Kong Z."/>
            <person name="Pacheco D.M."/>
            <person name="Li D."/>
            <person name="Noel S.J."/>
            <person name="Moon C.D."/>
            <person name="Cookson A.L."/>
            <person name="Attwood G.T."/>
        </authorList>
    </citation>
    <scope>NUCLEOTIDE SEQUENCE [LARGE SCALE GENOMIC DNA]</scope>
    <source>
        <strain evidence="4">ATCC 51982 / DSM 14932 / B316</strain>
    </source>
</reference>
<name>E0S1A7_BUTPB</name>
<protein>
    <submittedName>
        <fullName evidence="3">Uncharacterized protein</fullName>
    </submittedName>
</protein>
<keyword evidence="4" id="KW-1185">Reference proteome</keyword>
<keyword evidence="2" id="KW-0732">Signal</keyword>
<dbReference type="eggNOG" id="ENOG5034164">
    <property type="taxonomic scope" value="Bacteria"/>
</dbReference>
<dbReference type="KEGG" id="bpb:bpr_I0840"/>